<dbReference type="EMBL" id="CP014205">
    <property type="protein sequence ID" value="AUG97636.1"/>
    <property type="molecule type" value="Genomic_DNA"/>
</dbReference>
<organism evidence="1 2">
    <name type="scientific">Pseudomonas glycinae</name>
    <dbReference type="NCBI Taxonomy" id="1785145"/>
    <lineage>
        <taxon>Bacteria</taxon>
        <taxon>Pseudomonadati</taxon>
        <taxon>Pseudomonadota</taxon>
        <taxon>Gammaproteobacteria</taxon>
        <taxon>Pseudomonadales</taxon>
        <taxon>Pseudomonadaceae</taxon>
        <taxon>Pseudomonas</taxon>
    </lineage>
</organism>
<keyword evidence="2" id="KW-1185">Reference proteome</keyword>
<evidence type="ECO:0000313" key="2">
    <source>
        <dbReference type="Proteomes" id="UP000075187"/>
    </source>
</evidence>
<protein>
    <recommendedName>
        <fullName evidence="3">MarR family transcriptional regulator</fullName>
    </recommendedName>
</protein>
<evidence type="ECO:0008006" key="3">
    <source>
        <dbReference type="Google" id="ProtNLM"/>
    </source>
</evidence>
<evidence type="ECO:0000313" key="1">
    <source>
        <dbReference type="EMBL" id="AUG97636.1"/>
    </source>
</evidence>
<accession>A0ABM6QI46</accession>
<proteinExistence type="predicted"/>
<reference evidence="1" key="1">
    <citation type="submission" date="2017-12" db="EMBL/GenBank/DDBJ databases">
        <title>Pseudomonas sp. MS586 complete sequence.</title>
        <authorList>
            <person name="Lu S."/>
            <person name="Deng P."/>
        </authorList>
    </citation>
    <scope>NUCLEOTIDE SEQUENCE</scope>
    <source>
        <strain evidence="1">MS586</strain>
    </source>
</reference>
<dbReference type="Proteomes" id="UP000075187">
    <property type="component" value="Chromosome"/>
</dbReference>
<gene>
    <name evidence="1" type="ORF">AWU82_29995</name>
</gene>
<name>A0ABM6QI46_9PSED</name>
<sequence length="89" mass="10069">MNITLEEIVAVQHQALNTLPRKIIYLLIRNGEDDTGWTTISRGTFASATALPRRSVDYVTKHLISVGLIERRKSADHSNATYQYRVIEA</sequence>